<dbReference type="AlphaFoldDB" id="A0A8X6YJX8"/>
<dbReference type="Proteomes" id="UP000886998">
    <property type="component" value="Unassembled WGS sequence"/>
</dbReference>
<evidence type="ECO:0000313" key="2">
    <source>
        <dbReference type="Proteomes" id="UP000886998"/>
    </source>
</evidence>
<reference evidence="1" key="1">
    <citation type="submission" date="2020-08" db="EMBL/GenBank/DDBJ databases">
        <title>Multicomponent nature underlies the extraordinary mechanical properties of spider dragline silk.</title>
        <authorList>
            <person name="Kono N."/>
            <person name="Nakamura H."/>
            <person name="Mori M."/>
            <person name="Yoshida Y."/>
            <person name="Ohtoshi R."/>
            <person name="Malay A.D."/>
            <person name="Moran D.A.P."/>
            <person name="Tomita M."/>
            <person name="Numata K."/>
            <person name="Arakawa K."/>
        </authorList>
    </citation>
    <scope>NUCLEOTIDE SEQUENCE</scope>
</reference>
<dbReference type="EMBL" id="BMAV01020668">
    <property type="protein sequence ID" value="GFY74306.1"/>
    <property type="molecule type" value="Genomic_DNA"/>
</dbReference>
<accession>A0A8X6YJX8</accession>
<protein>
    <submittedName>
        <fullName evidence="1">Uncharacterized protein</fullName>
    </submittedName>
</protein>
<organism evidence="1 2">
    <name type="scientific">Trichonephila inaurata madagascariensis</name>
    <dbReference type="NCBI Taxonomy" id="2747483"/>
    <lineage>
        <taxon>Eukaryota</taxon>
        <taxon>Metazoa</taxon>
        <taxon>Ecdysozoa</taxon>
        <taxon>Arthropoda</taxon>
        <taxon>Chelicerata</taxon>
        <taxon>Arachnida</taxon>
        <taxon>Araneae</taxon>
        <taxon>Araneomorphae</taxon>
        <taxon>Entelegynae</taxon>
        <taxon>Araneoidea</taxon>
        <taxon>Nephilidae</taxon>
        <taxon>Trichonephila</taxon>
        <taxon>Trichonephila inaurata</taxon>
    </lineage>
</organism>
<dbReference type="OrthoDB" id="9979538at2759"/>
<name>A0A8X6YJX8_9ARAC</name>
<keyword evidence="2" id="KW-1185">Reference proteome</keyword>
<proteinExistence type="predicted"/>
<evidence type="ECO:0000313" key="1">
    <source>
        <dbReference type="EMBL" id="GFY74306.1"/>
    </source>
</evidence>
<sequence>MMLVDIAFLVKFYYLSQESSNENLRSFRKEKKMSTVSGPISVAGLIPHVRRFEEIVSVKEKDSPRRSVSEFSSGPYIRCGLVNGHFKGTVNGRGTSTEM</sequence>
<gene>
    <name evidence="1" type="ORF">TNIN_449121</name>
</gene>
<comment type="caution">
    <text evidence="1">The sequence shown here is derived from an EMBL/GenBank/DDBJ whole genome shotgun (WGS) entry which is preliminary data.</text>
</comment>